<feature type="transmembrane region" description="Helical" evidence="12">
    <location>
        <begin position="286"/>
        <end position="309"/>
    </location>
</feature>
<dbReference type="Pfam" id="PF00953">
    <property type="entry name" value="Glycos_transf_4"/>
    <property type="match status" value="1"/>
</dbReference>
<evidence type="ECO:0000256" key="9">
    <source>
        <dbReference type="ARBA" id="ARBA00023136"/>
    </source>
</evidence>
<dbReference type="Pfam" id="PF10555">
    <property type="entry name" value="MraY_sig1"/>
    <property type="match status" value="1"/>
</dbReference>
<evidence type="ECO:0000256" key="7">
    <source>
        <dbReference type="ARBA" id="ARBA00022984"/>
    </source>
</evidence>
<dbReference type="InterPro" id="IPR000715">
    <property type="entry name" value="Glycosyl_transferase_4"/>
</dbReference>
<evidence type="ECO:0000256" key="3">
    <source>
        <dbReference type="ARBA" id="ARBA00022618"/>
    </source>
</evidence>
<dbReference type="KEGG" id="des:DSOUD_2927"/>
<keyword evidence="5 12" id="KW-0812">Transmembrane</keyword>
<accession>A0A0M4DBC7</accession>
<dbReference type="GO" id="GO:0008360">
    <property type="term" value="P:regulation of cell shape"/>
    <property type="evidence" value="ECO:0007669"/>
    <property type="project" value="UniProtKB-KW"/>
</dbReference>
<feature type="transmembrane region" description="Helical" evidence="12">
    <location>
        <begin position="171"/>
        <end position="191"/>
    </location>
</feature>
<keyword evidence="3 12" id="KW-0132">Cell division</keyword>
<keyword evidence="12 14" id="KW-0479">Metal-binding</keyword>
<evidence type="ECO:0000256" key="8">
    <source>
        <dbReference type="ARBA" id="ARBA00022989"/>
    </source>
</evidence>
<evidence type="ECO:0000256" key="2">
    <source>
        <dbReference type="ARBA" id="ARBA00005583"/>
    </source>
</evidence>
<evidence type="ECO:0000256" key="6">
    <source>
        <dbReference type="ARBA" id="ARBA00022960"/>
    </source>
</evidence>
<dbReference type="InterPro" id="IPR018480">
    <property type="entry name" value="PNAcMuramoyl-5peptid_Trfase_CS"/>
</dbReference>
<dbReference type="PROSITE" id="PS01348">
    <property type="entry name" value="MRAY_2"/>
    <property type="match status" value="1"/>
</dbReference>
<protein>
    <recommendedName>
        <fullName evidence="12 13">Phospho-N-acetylmuramoyl-pentapeptide-transferase</fullName>
        <ecNumber evidence="12 13">2.7.8.13</ecNumber>
    </recommendedName>
    <alternativeName>
        <fullName evidence="12">UDP-MurNAc-pentapeptide phosphotransferase</fullName>
    </alternativeName>
</protein>
<feature type="binding site" evidence="14">
    <location>
        <position position="190"/>
    </location>
    <ligand>
        <name>Mg(2+)</name>
        <dbReference type="ChEBI" id="CHEBI:18420"/>
    </ligand>
</feature>
<keyword evidence="7 12" id="KW-0573">Peptidoglycan synthesis</keyword>
<keyword evidence="6 12" id="KW-0133">Cell shape</keyword>
<feature type="transmembrane region" description="Helical" evidence="12">
    <location>
        <begin position="134"/>
        <end position="151"/>
    </location>
</feature>
<comment type="cofactor">
    <cofactor evidence="12 14">
        <name>Mg(2+)</name>
        <dbReference type="ChEBI" id="CHEBI:18420"/>
    </cofactor>
</comment>
<proteinExistence type="inferred from homology"/>
<keyword evidence="4 12" id="KW-0808">Transferase</keyword>
<evidence type="ECO:0000256" key="10">
    <source>
        <dbReference type="ARBA" id="ARBA00023306"/>
    </source>
</evidence>
<dbReference type="NCBIfam" id="TIGR00445">
    <property type="entry name" value="mraY"/>
    <property type="match status" value="1"/>
</dbReference>
<dbReference type="InterPro" id="IPR003524">
    <property type="entry name" value="PNAcMuramoyl-5peptid_Trfase"/>
</dbReference>
<dbReference type="PATRIC" id="fig|1603606.3.peg.3155"/>
<dbReference type="GO" id="GO:0008963">
    <property type="term" value="F:phospho-N-acetylmuramoyl-pentapeptide-transferase activity"/>
    <property type="evidence" value="ECO:0007669"/>
    <property type="project" value="UniProtKB-UniRule"/>
</dbReference>
<dbReference type="OrthoDB" id="9805475at2"/>
<feature type="transmembrane region" description="Helical" evidence="12">
    <location>
        <begin position="198"/>
        <end position="217"/>
    </location>
</feature>
<dbReference type="STRING" id="1603606.DSOUD_2927"/>
<keyword evidence="12 14" id="KW-0460">Magnesium</keyword>
<evidence type="ECO:0000256" key="14">
    <source>
        <dbReference type="PIRSR" id="PIRSR600715-1"/>
    </source>
</evidence>
<dbReference type="Proteomes" id="UP000057158">
    <property type="component" value="Chromosome"/>
</dbReference>
<keyword evidence="16" id="KW-1185">Reference proteome</keyword>
<dbReference type="GO" id="GO:0009252">
    <property type="term" value="P:peptidoglycan biosynthetic process"/>
    <property type="evidence" value="ECO:0007669"/>
    <property type="project" value="UniProtKB-UniRule"/>
</dbReference>
<dbReference type="HAMAP" id="MF_00038">
    <property type="entry name" value="MraY"/>
    <property type="match status" value="1"/>
</dbReference>
<dbReference type="CDD" id="cd06852">
    <property type="entry name" value="GT_MraY"/>
    <property type="match status" value="1"/>
</dbReference>
<sequence>MLYHLLYPLHTDFSVLYVFRFITFRAIYATITALVISFVLGPWLIAKLSRLQIGQTIRKVGPESHFKKEGTPTMGGMLIVLAIVLPTLLWADLRNLYVWVTLFVTVGFGAVGFVDDYRKVKKKNSEGLSARKKMLWLVLISLVAGVVLYLYPPFQTTLSVPFFKGVRPALGMLYVPFAMLVIVGAGNAVNLTDGLDGLAIGPMIIASGTYLVFAYLAGNARLSEYLQISSVQGAGELAVLCGAMIGAGLGFLWFNSYPAQVFMGDVGSLSLGGALGTIAVVTKQEIVLIIVGGIFVVEALSVIFQVTSFRLYGKRIFRMAPIHHHFELKGWPEPKIIVRFWIISIILALVALSTLKLR</sequence>
<comment type="catalytic activity">
    <reaction evidence="12">
        <text>UDP-N-acetyl-alpha-D-muramoyl-L-alanyl-gamma-D-glutamyl-meso-2,6-diaminopimeloyl-D-alanyl-D-alanine + di-trans,octa-cis-undecaprenyl phosphate = di-trans,octa-cis-undecaprenyl diphospho-N-acetyl-alpha-D-muramoyl-L-alanyl-D-glutamyl-meso-2,6-diaminopimeloyl-D-alanyl-D-alanine + UMP</text>
        <dbReference type="Rhea" id="RHEA:28386"/>
        <dbReference type="ChEBI" id="CHEBI:57865"/>
        <dbReference type="ChEBI" id="CHEBI:60392"/>
        <dbReference type="ChEBI" id="CHEBI:61386"/>
        <dbReference type="ChEBI" id="CHEBI:61387"/>
        <dbReference type="EC" id="2.7.8.13"/>
    </reaction>
</comment>
<dbReference type="PANTHER" id="PTHR22926">
    <property type="entry name" value="PHOSPHO-N-ACETYLMURAMOYL-PENTAPEPTIDE-TRANSFERASE"/>
    <property type="match status" value="1"/>
</dbReference>
<keyword evidence="9 12" id="KW-0472">Membrane</keyword>
<evidence type="ECO:0000256" key="12">
    <source>
        <dbReference type="HAMAP-Rule" id="MF_00038"/>
    </source>
</evidence>
<feature type="transmembrane region" description="Helical" evidence="12">
    <location>
        <begin position="96"/>
        <end position="114"/>
    </location>
</feature>
<keyword evidence="10 12" id="KW-0131">Cell cycle</keyword>
<comment type="function">
    <text evidence="12">Catalyzes the initial step of the lipid cycle reactions in the biosynthesis of the cell wall peptidoglycan: transfers peptidoglycan precursor phospho-MurNAc-pentapeptide from UDP-MurNAc-pentapeptide onto the lipid carrier undecaprenyl phosphate, yielding undecaprenyl-pyrophosphoryl-MurNAc-pentapeptide, known as lipid I.</text>
</comment>
<keyword evidence="12" id="KW-1003">Cell membrane</keyword>
<dbReference type="AlphaFoldDB" id="A0A0M4DBC7"/>
<feature type="transmembrane region" description="Helical" evidence="12">
    <location>
        <begin position="336"/>
        <end position="355"/>
    </location>
</feature>
<evidence type="ECO:0000256" key="13">
    <source>
        <dbReference type="NCBIfam" id="TIGR00445"/>
    </source>
</evidence>
<reference evidence="15 16" key="1">
    <citation type="submission" date="2015-07" db="EMBL/GenBank/DDBJ databases">
        <title>Isolation and Genomic Characterization of a Novel Halophilic Metal-Reducing Deltaproteobacterium from the Deep Subsurface.</title>
        <authorList>
            <person name="Badalamenti J.P."/>
            <person name="Summers Z.M."/>
            <person name="Gralnick J.A."/>
            <person name="Bond D.R."/>
        </authorList>
    </citation>
    <scope>NUCLEOTIDE SEQUENCE [LARGE SCALE GENOMIC DNA]</scope>
    <source>
        <strain evidence="15 16">WTL</strain>
    </source>
</reference>
<evidence type="ECO:0000313" key="16">
    <source>
        <dbReference type="Proteomes" id="UP000057158"/>
    </source>
</evidence>
<keyword evidence="11 12" id="KW-0961">Cell wall biogenesis/degradation</keyword>
<comment type="subcellular location">
    <subcellularLocation>
        <location evidence="12">Cell membrane</location>
        <topology evidence="12">Multi-pass membrane protein</topology>
    </subcellularLocation>
    <subcellularLocation>
        <location evidence="1">Membrane</location>
        <topology evidence="1">Multi-pass membrane protein</topology>
    </subcellularLocation>
</comment>
<dbReference type="RefSeq" id="WP_053551651.1">
    <property type="nucleotide sequence ID" value="NZ_CP010802.1"/>
</dbReference>
<feature type="transmembrane region" description="Helical" evidence="12">
    <location>
        <begin position="237"/>
        <end position="254"/>
    </location>
</feature>
<name>A0A0M4DBC7_9BACT</name>
<evidence type="ECO:0000256" key="5">
    <source>
        <dbReference type="ARBA" id="ARBA00022692"/>
    </source>
</evidence>
<dbReference type="GO" id="GO:0051301">
    <property type="term" value="P:cell division"/>
    <property type="evidence" value="ECO:0007669"/>
    <property type="project" value="UniProtKB-KW"/>
</dbReference>
<dbReference type="GO" id="GO:0051992">
    <property type="term" value="F:UDP-N-acetylmuramoyl-L-alanyl-D-glutamyl-meso-2,6-diaminopimelyl-D-alanyl-D-alanine:undecaprenyl-phosphate transferase activity"/>
    <property type="evidence" value="ECO:0007669"/>
    <property type="project" value="RHEA"/>
</dbReference>
<evidence type="ECO:0000256" key="4">
    <source>
        <dbReference type="ARBA" id="ARBA00022679"/>
    </source>
</evidence>
<dbReference type="PANTHER" id="PTHR22926:SF5">
    <property type="entry name" value="PHOSPHO-N-ACETYLMURAMOYL-PENTAPEPTIDE-TRANSFERASE HOMOLOG"/>
    <property type="match status" value="1"/>
</dbReference>
<feature type="transmembrane region" description="Helical" evidence="12">
    <location>
        <begin position="70"/>
        <end position="90"/>
    </location>
</feature>
<comment type="pathway">
    <text evidence="12">Cell wall biogenesis; peptidoglycan biosynthesis.</text>
</comment>
<gene>
    <name evidence="12 15" type="primary">mraY</name>
    <name evidence="15" type="ORF">DSOUD_2927</name>
</gene>
<organism evidence="15 16">
    <name type="scientific">Desulfuromonas soudanensis</name>
    <dbReference type="NCBI Taxonomy" id="1603606"/>
    <lineage>
        <taxon>Bacteria</taxon>
        <taxon>Pseudomonadati</taxon>
        <taxon>Thermodesulfobacteriota</taxon>
        <taxon>Desulfuromonadia</taxon>
        <taxon>Desulfuromonadales</taxon>
        <taxon>Desulfuromonadaceae</taxon>
        <taxon>Desulfuromonas</taxon>
    </lineage>
</organism>
<dbReference type="GO" id="GO:0071555">
    <property type="term" value="P:cell wall organization"/>
    <property type="evidence" value="ECO:0007669"/>
    <property type="project" value="UniProtKB-KW"/>
</dbReference>
<dbReference type="GO" id="GO:0005886">
    <property type="term" value="C:plasma membrane"/>
    <property type="evidence" value="ECO:0007669"/>
    <property type="project" value="UniProtKB-SubCell"/>
</dbReference>
<evidence type="ECO:0000256" key="1">
    <source>
        <dbReference type="ARBA" id="ARBA00004141"/>
    </source>
</evidence>
<dbReference type="EMBL" id="CP010802">
    <property type="protein sequence ID" value="ALC17655.1"/>
    <property type="molecule type" value="Genomic_DNA"/>
</dbReference>
<keyword evidence="8 12" id="KW-1133">Transmembrane helix</keyword>
<feature type="transmembrane region" description="Helical" evidence="12">
    <location>
        <begin position="26"/>
        <end position="49"/>
    </location>
</feature>
<dbReference type="GO" id="GO:0046872">
    <property type="term" value="F:metal ion binding"/>
    <property type="evidence" value="ECO:0007669"/>
    <property type="project" value="UniProtKB-KW"/>
</dbReference>
<evidence type="ECO:0000313" key="15">
    <source>
        <dbReference type="EMBL" id="ALC17655.1"/>
    </source>
</evidence>
<dbReference type="EC" id="2.7.8.13" evidence="12 13"/>
<comment type="similarity">
    <text evidence="2 12">Belongs to the glycosyltransferase 4 family. MraY subfamily.</text>
</comment>
<evidence type="ECO:0000256" key="11">
    <source>
        <dbReference type="ARBA" id="ARBA00023316"/>
    </source>
</evidence>
<feature type="binding site" evidence="14">
    <location>
        <position position="265"/>
    </location>
    <ligand>
        <name>Mg(2+)</name>
        <dbReference type="ChEBI" id="CHEBI:18420"/>
    </ligand>
</feature>
<dbReference type="UniPathway" id="UPA00219"/>